<evidence type="ECO:0000313" key="3">
    <source>
        <dbReference type="Proteomes" id="UP000499080"/>
    </source>
</evidence>
<gene>
    <name evidence="1" type="ORF">AVEN_73882_1</name>
    <name evidence="2" type="ORF">AVEN_80160_1</name>
</gene>
<comment type="caution">
    <text evidence="2">The sequence shown here is derived from an EMBL/GenBank/DDBJ whole genome shotgun (WGS) entry which is preliminary data.</text>
</comment>
<keyword evidence="3" id="KW-1185">Reference proteome</keyword>
<feature type="non-terminal residue" evidence="2">
    <location>
        <position position="35"/>
    </location>
</feature>
<name>A0A4Y2D4T5_ARAVE</name>
<dbReference type="AlphaFoldDB" id="A0A4Y2D4T5"/>
<dbReference type="Proteomes" id="UP000499080">
    <property type="component" value="Unassembled WGS sequence"/>
</dbReference>
<evidence type="ECO:0000313" key="2">
    <source>
        <dbReference type="EMBL" id="GBM10565.1"/>
    </source>
</evidence>
<sequence>MDIWLVLLLDNSMYAGSNTGQDEFDVLSQSASTSY</sequence>
<evidence type="ECO:0000313" key="1">
    <source>
        <dbReference type="EMBL" id="GBM10552.1"/>
    </source>
</evidence>
<proteinExistence type="predicted"/>
<dbReference type="EMBL" id="BGPR01241292">
    <property type="protein sequence ID" value="GBM10565.1"/>
    <property type="molecule type" value="Genomic_DNA"/>
</dbReference>
<accession>A0A4Y2D4T5</accession>
<dbReference type="EMBL" id="BGPR01241290">
    <property type="protein sequence ID" value="GBM10552.1"/>
    <property type="molecule type" value="Genomic_DNA"/>
</dbReference>
<reference evidence="2 3" key="1">
    <citation type="journal article" date="2019" name="Sci. Rep.">
        <title>Orb-weaving spider Araneus ventricosus genome elucidates the spidroin gene catalogue.</title>
        <authorList>
            <person name="Kono N."/>
            <person name="Nakamura H."/>
            <person name="Ohtoshi R."/>
            <person name="Moran D.A.P."/>
            <person name="Shinohara A."/>
            <person name="Yoshida Y."/>
            <person name="Fujiwara M."/>
            <person name="Mori M."/>
            <person name="Tomita M."/>
            <person name="Arakawa K."/>
        </authorList>
    </citation>
    <scope>NUCLEOTIDE SEQUENCE [LARGE SCALE GENOMIC DNA]</scope>
</reference>
<protein>
    <submittedName>
        <fullName evidence="2">Uncharacterized protein</fullName>
    </submittedName>
</protein>
<organism evidence="2 3">
    <name type="scientific">Araneus ventricosus</name>
    <name type="common">Orbweaver spider</name>
    <name type="synonym">Epeira ventricosa</name>
    <dbReference type="NCBI Taxonomy" id="182803"/>
    <lineage>
        <taxon>Eukaryota</taxon>
        <taxon>Metazoa</taxon>
        <taxon>Ecdysozoa</taxon>
        <taxon>Arthropoda</taxon>
        <taxon>Chelicerata</taxon>
        <taxon>Arachnida</taxon>
        <taxon>Araneae</taxon>
        <taxon>Araneomorphae</taxon>
        <taxon>Entelegynae</taxon>
        <taxon>Araneoidea</taxon>
        <taxon>Araneidae</taxon>
        <taxon>Araneus</taxon>
    </lineage>
</organism>